<evidence type="ECO:0000313" key="3">
    <source>
        <dbReference type="EMBL" id="MFC0624644.1"/>
    </source>
</evidence>
<keyword evidence="1" id="KW-0378">Hydrolase</keyword>
<keyword evidence="4" id="KW-1185">Reference proteome</keyword>
<evidence type="ECO:0000313" key="4">
    <source>
        <dbReference type="Proteomes" id="UP001589890"/>
    </source>
</evidence>
<reference evidence="3 4" key="1">
    <citation type="submission" date="2024-09" db="EMBL/GenBank/DDBJ databases">
        <authorList>
            <person name="Sun Q."/>
            <person name="Mori K."/>
        </authorList>
    </citation>
    <scope>NUCLEOTIDE SEQUENCE [LARGE SCALE GENOMIC DNA]</scope>
    <source>
        <strain evidence="3 4">CGMCC 1.15906</strain>
    </source>
</reference>
<dbReference type="InterPro" id="IPR050272">
    <property type="entry name" value="Isochorismatase-like_hydrls"/>
</dbReference>
<comment type="caution">
    <text evidence="3">The sequence shown here is derived from an EMBL/GenBank/DDBJ whole genome shotgun (WGS) entry which is preliminary data.</text>
</comment>
<dbReference type="Gene3D" id="3.40.50.850">
    <property type="entry name" value="Isochorismatase-like"/>
    <property type="match status" value="1"/>
</dbReference>
<sequence>MTDTTKTALVLIDLMPRIVALPTGPYDGTAVLARCVELADATRAAGGLIVWVRVERPGVDVQPEGSELAVEPAEGDLVIVKRTLGAFHHTGLDEALRERGIETVVLAGIATNFGVESTGRIADEHDYAVVFVADAMTGLDAHAHEFAVDYMFPKLGTVTTTAAYLENL</sequence>
<name>A0ABV6QJ20_9ACTN</name>
<organism evidence="3 4">
    <name type="scientific">Kribbella deserti</name>
    <dbReference type="NCBI Taxonomy" id="1926257"/>
    <lineage>
        <taxon>Bacteria</taxon>
        <taxon>Bacillati</taxon>
        <taxon>Actinomycetota</taxon>
        <taxon>Actinomycetes</taxon>
        <taxon>Propionibacteriales</taxon>
        <taxon>Kribbellaceae</taxon>
        <taxon>Kribbella</taxon>
    </lineage>
</organism>
<evidence type="ECO:0000256" key="1">
    <source>
        <dbReference type="ARBA" id="ARBA00022801"/>
    </source>
</evidence>
<dbReference type="CDD" id="cd00431">
    <property type="entry name" value="cysteine_hydrolases"/>
    <property type="match status" value="1"/>
</dbReference>
<dbReference type="PANTHER" id="PTHR43540:SF7">
    <property type="entry name" value="ISOCHORISMATASE FAMILY PROTEIN YECD"/>
    <property type="match status" value="1"/>
</dbReference>
<protein>
    <submittedName>
        <fullName evidence="3">Isochorismatase family protein</fullName>
    </submittedName>
</protein>
<dbReference type="InterPro" id="IPR000868">
    <property type="entry name" value="Isochorismatase-like_dom"/>
</dbReference>
<evidence type="ECO:0000259" key="2">
    <source>
        <dbReference type="Pfam" id="PF00857"/>
    </source>
</evidence>
<accession>A0ABV6QJ20</accession>
<dbReference type="Proteomes" id="UP001589890">
    <property type="component" value="Unassembled WGS sequence"/>
</dbReference>
<gene>
    <name evidence="3" type="ORF">ACFFGN_11270</name>
</gene>
<dbReference type="EMBL" id="JBHLTC010000012">
    <property type="protein sequence ID" value="MFC0624644.1"/>
    <property type="molecule type" value="Genomic_DNA"/>
</dbReference>
<dbReference type="RefSeq" id="WP_380046227.1">
    <property type="nucleotide sequence ID" value="NZ_JBHLTC010000012.1"/>
</dbReference>
<feature type="domain" description="Isochorismatase-like" evidence="2">
    <location>
        <begin position="7"/>
        <end position="162"/>
    </location>
</feature>
<dbReference type="Pfam" id="PF00857">
    <property type="entry name" value="Isochorismatase"/>
    <property type="match status" value="1"/>
</dbReference>
<proteinExistence type="predicted"/>
<dbReference type="SUPFAM" id="SSF52499">
    <property type="entry name" value="Isochorismatase-like hydrolases"/>
    <property type="match status" value="1"/>
</dbReference>
<dbReference type="InterPro" id="IPR036380">
    <property type="entry name" value="Isochorismatase-like_sf"/>
</dbReference>
<dbReference type="PANTHER" id="PTHR43540">
    <property type="entry name" value="PEROXYUREIDOACRYLATE/UREIDOACRYLATE AMIDOHYDROLASE-RELATED"/>
    <property type="match status" value="1"/>
</dbReference>
<dbReference type="InterPro" id="IPR016291">
    <property type="entry name" value="Isochorismatase"/>
</dbReference>
<dbReference type="PRINTS" id="PR01398">
    <property type="entry name" value="ISCHRISMTASE"/>
</dbReference>